<organism evidence="2">
    <name type="scientific">Solanum chacoense</name>
    <name type="common">Chaco potato</name>
    <dbReference type="NCBI Taxonomy" id="4108"/>
    <lineage>
        <taxon>Eukaryota</taxon>
        <taxon>Viridiplantae</taxon>
        <taxon>Streptophyta</taxon>
        <taxon>Embryophyta</taxon>
        <taxon>Tracheophyta</taxon>
        <taxon>Spermatophyta</taxon>
        <taxon>Magnoliopsida</taxon>
        <taxon>eudicotyledons</taxon>
        <taxon>Gunneridae</taxon>
        <taxon>Pentapetalae</taxon>
        <taxon>asterids</taxon>
        <taxon>lamiids</taxon>
        <taxon>Solanales</taxon>
        <taxon>Solanaceae</taxon>
        <taxon>Solanoideae</taxon>
        <taxon>Solaneae</taxon>
        <taxon>Solanum</taxon>
    </lineage>
</organism>
<protein>
    <submittedName>
        <fullName evidence="2">Putative ovule protein</fullName>
    </submittedName>
</protein>
<dbReference type="EMBL" id="GEDG01021593">
    <property type="protein sequence ID" value="JAP18181.1"/>
    <property type="molecule type" value="Transcribed_RNA"/>
</dbReference>
<dbReference type="AlphaFoldDB" id="A0A0V0HCQ9"/>
<feature type="non-terminal residue" evidence="2">
    <location>
        <position position="1"/>
    </location>
</feature>
<name>A0A0V0HCQ9_SOLCH</name>
<proteinExistence type="predicted"/>
<evidence type="ECO:0000256" key="1">
    <source>
        <dbReference type="SAM" id="MobiDB-lite"/>
    </source>
</evidence>
<feature type="region of interest" description="Disordered" evidence="1">
    <location>
        <begin position="36"/>
        <end position="80"/>
    </location>
</feature>
<accession>A0A0V0HCQ9</accession>
<feature type="compositionally biased region" description="Low complexity" evidence="1">
    <location>
        <begin position="50"/>
        <end position="63"/>
    </location>
</feature>
<sequence length="80" mass="8755">FINFLVVITSKSGEAAAIQNPDPKTQASFPSFFLLPVDRKQPHPSSILISNQRTPSTTSRNRPNPNPNPPAETQKSPKTT</sequence>
<feature type="compositionally biased region" description="Polar residues" evidence="1">
    <location>
        <begin position="71"/>
        <end position="80"/>
    </location>
</feature>
<evidence type="ECO:0000313" key="2">
    <source>
        <dbReference type="EMBL" id="JAP18181.1"/>
    </source>
</evidence>
<reference evidence="2" key="1">
    <citation type="submission" date="2015-12" db="EMBL/GenBank/DDBJ databases">
        <title>Gene expression during late stages of embryo sac development: a critical building block for successful pollen-pistil interactions.</title>
        <authorList>
            <person name="Liu Y."/>
            <person name="Joly V."/>
            <person name="Sabar M."/>
            <person name="Matton D.P."/>
        </authorList>
    </citation>
    <scope>NUCLEOTIDE SEQUENCE</scope>
</reference>